<feature type="transmembrane region" description="Helical" evidence="6">
    <location>
        <begin position="955"/>
        <end position="979"/>
    </location>
</feature>
<protein>
    <recommendedName>
        <fullName evidence="7">Anoctamin transmembrane domain-containing protein</fullName>
    </recommendedName>
</protein>
<name>T0QNU2_SAPDV</name>
<evidence type="ECO:0000313" key="8">
    <source>
        <dbReference type="EMBL" id="EQC39789.1"/>
    </source>
</evidence>
<feature type="transmembrane region" description="Helical" evidence="6">
    <location>
        <begin position="1276"/>
        <end position="1299"/>
    </location>
</feature>
<feature type="domain" description="Anoctamin transmembrane" evidence="7">
    <location>
        <begin position="944"/>
        <end position="1379"/>
    </location>
</feature>
<feature type="transmembrane region" description="Helical" evidence="6">
    <location>
        <begin position="1077"/>
        <end position="1100"/>
    </location>
</feature>
<keyword evidence="9" id="KW-1185">Reference proteome</keyword>
<dbReference type="RefSeq" id="XP_008607061.1">
    <property type="nucleotide sequence ID" value="XM_008608839.1"/>
</dbReference>
<feature type="transmembrane region" description="Helical" evidence="6">
    <location>
        <begin position="553"/>
        <end position="573"/>
    </location>
</feature>
<feature type="transmembrane region" description="Helical" evidence="6">
    <location>
        <begin position="382"/>
        <end position="406"/>
    </location>
</feature>
<dbReference type="Proteomes" id="UP000030762">
    <property type="component" value="Unassembled WGS sequence"/>
</dbReference>
<sequence length="1590" mass="178193">MAASPPKKPWRFFFVLVFPNSIKMPPEELKSMVTRTHAMEAKELAFLKGIAAQHPRNNLPPFVSPFVAVFQTLLRRTTGLSLLCLLGVAAGLAYLHTASAYSIYFPRWLLLVLLLLLVVLGITPFLGYKGAASANWSYLTSFERALVGFLLGLCLGIYALELFHRDMENALMTYSNETHAYTLYRPSFFLNDSDATPPLNITSFVQAEFGKVLLEFLQDQFETMFPQSSNSTTSGSYDASLPTIVAPSSATTDDHAFAITDPLPWLSYQANALLYPPPVTETPEWMKTWVHDVCMPASPVNASYLDGNVVVPMDPTFASCLRPILSMLVDATYVLQVALLSLSALLLLEWTALLLLKWLDPTCPTTAIATATKKVAASSGSVVHLLHVLLILFGLCALGVAAALLYAVALDASSMHGRPIDTSHVIVWSFTGAFLVYSTSVTVSGLLGCSPRFRRAQTHALVLAFCLQSISIAVLYIVHTDTATIIRHDLHDDGGWHQVYVHALLQYILDALQRSHSTVLLDFLENECQLSMTTIDDMSDTCKLTVATMLNEYVHGLLCVCIGLWGIELALFLKNVYVLYLRAWGRRLLGKKPGEKRARKHKPHATSHFSESLQEASLPFASALTLYLHSVPAGGNADVAKHAFTSEWLSRTGASSVHDAEMMLTSEFESIVRVLVLERLVTVCGLEINVSISKDGKKIYFKLSASRRLIATEAERRKYKLPFQDAVDPGPNFWTPREVATDRRVYDPQTAKQKLCSLYGRNLLLATENQFFAHESLAQIARRINVHQRAADLADDPPLPLGQKPKKKTLKKPARVPYMYPTYGTYYKKPSLQYLYKRHPNQLDLPTVETSPSVFQTTDILRLVDRIVQDELDTTAMVDSGVLEGYSCLHAASCFEWTNLESLKTQWLTYWRPRQLPGEPDPDTACFRNFFYRIYPFRQPLTAVREYYGEQIALYFFWLGFYAQCLLLPVVFSLIYIVWHHGDYHGYATYIATTSNGTSHIECTLDATYLGLCILLWAFGYAKLWQRKQHLTTVAWGMDGYVEEQQVRPAFYGISERRNPITNEIERFFPTHLRVQLQAVSLAVIAAVLWAYYLVMVSLYSLQPTFVRVAGPFYGTTLVSICQVGVVNLCAKQTSRMAFWLTEKENYMTQSEYEDNVVLKIFLMQGSIYYSALFFTAFLKHHTLGCYDVSRTSFGAPSATNATIYGPTSNCLPEVENLLLCLFLYRMGKNALHIALPLLRYLRSLSAKAEDEVLDEVEAELALSPLDNMYEDYADIVVQFGLVTLFIFVAPIAPILAFLESAIQLRLDAFHLCCTMRRPLPMEAEDIGTWFTYIMLLSRLCILTNLGFLFFAASNFADFSPHERTTLYLLCVALSLALFECAWMAVPGEPALKQVLLARHDFIRQKYFFAPSAASSASTPEKPLTTTSELMASVQAYSADTLHALHARAELLDKFNHLFAPLANTTTVASIPPPRTTSATDLRESNMLQRTSSVALAPLDLSGIDAIREAVRRSDESFLDDDAPDWYFAPTKSAPPPWRRAESSVHPHRSNALSFMDEEANEEASECESDDNDEGPFVFEDDDDDLVDLM</sequence>
<feature type="transmembrane region" description="Helical" evidence="6">
    <location>
        <begin position="999"/>
        <end position="1019"/>
    </location>
</feature>
<dbReference type="OMA" id="HAFTSEW"/>
<dbReference type="InParanoid" id="T0QNU2"/>
<reference evidence="8 9" key="1">
    <citation type="submission" date="2012-04" db="EMBL/GenBank/DDBJ databases">
        <title>The Genome Sequence of Saprolegnia declina VS20.</title>
        <authorList>
            <consortium name="The Broad Institute Genome Sequencing Platform"/>
            <person name="Russ C."/>
            <person name="Nusbaum C."/>
            <person name="Tyler B."/>
            <person name="van West P."/>
            <person name="Dieguez-Uribeondo J."/>
            <person name="de Bruijn I."/>
            <person name="Tripathy S."/>
            <person name="Jiang R."/>
            <person name="Young S.K."/>
            <person name="Zeng Q."/>
            <person name="Gargeya S."/>
            <person name="Fitzgerald M."/>
            <person name="Haas B."/>
            <person name="Abouelleil A."/>
            <person name="Alvarado L."/>
            <person name="Arachchi H.M."/>
            <person name="Berlin A."/>
            <person name="Chapman S.B."/>
            <person name="Goldberg J."/>
            <person name="Griggs A."/>
            <person name="Gujja S."/>
            <person name="Hansen M."/>
            <person name="Howarth C."/>
            <person name="Imamovic A."/>
            <person name="Larimer J."/>
            <person name="McCowen C."/>
            <person name="Montmayeur A."/>
            <person name="Murphy C."/>
            <person name="Neiman D."/>
            <person name="Pearson M."/>
            <person name="Priest M."/>
            <person name="Roberts A."/>
            <person name="Saif S."/>
            <person name="Shea T."/>
            <person name="Sisk P."/>
            <person name="Sykes S."/>
            <person name="Wortman J."/>
            <person name="Nusbaum C."/>
            <person name="Birren B."/>
        </authorList>
    </citation>
    <scope>NUCLEOTIDE SEQUENCE [LARGE SCALE GENOMIC DNA]</scope>
    <source>
        <strain evidence="8 9">VS20</strain>
    </source>
</reference>
<feature type="transmembrane region" description="Helical" evidence="6">
    <location>
        <begin position="79"/>
        <end position="96"/>
    </location>
</feature>
<evidence type="ECO:0000259" key="7">
    <source>
        <dbReference type="Pfam" id="PF04547"/>
    </source>
</evidence>
<feature type="transmembrane region" description="Helical" evidence="6">
    <location>
        <begin position="1330"/>
        <end position="1353"/>
    </location>
</feature>
<organism evidence="8 9">
    <name type="scientific">Saprolegnia diclina (strain VS20)</name>
    <dbReference type="NCBI Taxonomy" id="1156394"/>
    <lineage>
        <taxon>Eukaryota</taxon>
        <taxon>Sar</taxon>
        <taxon>Stramenopiles</taxon>
        <taxon>Oomycota</taxon>
        <taxon>Saprolegniomycetes</taxon>
        <taxon>Saprolegniales</taxon>
        <taxon>Saprolegniaceae</taxon>
        <taxon>Saprolegnia</taxon>
    </lineage>
</organism>
<feature type="transmembrane region" description="Helical" evidence="6">
    <location>
        <begin position="1365"/>
        <end position="1386"/>
    </location>
</feature>
<keyword evidence="2 6" id="KW-0812">Transmembrane</keyword>
<dbReference type="InterPro" id="IPR007632">
    <property type="entry name" value="Anoctamin"/>
</dbReference>
<dbReference type="eggNOG" id="KOG2514">
    <property type="taxonomic scope" value="Eukaryota"/>
</dbReference>
<evidence type="ECO:0000256" key="1">
    <source>
        <dbReference type="ARBA" id="ARBA00004141"/>
    </source>
</evidence>
<evidence type="ECO:0000313" key="9">
    <source>
        <dbReference type="Proteomes" id="UP000030762"/>
    </source>
</evidence>
<keyword evidence="3 6" id="KW-1133">Transmembrane helix</keyword>
<evidence type="ECO:0000256" key="6">
    <source>
        <dbReference type="SAM" id="Phobius"/>
    </source>
</evidence>
<evidence type="ECO:0000256" key="3">
    <source>
        <dbReference type="ARBA" id="ARBA00022989"/>
    </source>
</evidence>
<comment type="subcellular location">
    <subcellularLocation>
        <location evidence="1">Membrane</location>
        <topology evidence="1">Multi-pass membrane protein</topology>
    </subcellularLocation>
</comment>
<feature type="transmembrane region" description="Helical" evidence="6">
    <location>
        <begin position="426"/>
        <end position="448"/>
    </location>
</feature>
<feature type="transmembrane region" description="Helical" evidence="6">
    <location>
        <begin position="108"/>
        <end position="126"/>
    </location>
</feature>
<feature type="transmembrane region" description="Helical" evidence="6">
    <location>
        <begin position="460"/>
        <end position="478"/>
    </location>
</feature>
<proteinExistence type="predicted"/>
<keyword evidence="4 6" id="KW-0472">Membrane</keyword>
<feature type="compositionally biased region" description="Acidic residues" evidence="5">
    <location>
        <begin position="1556"/>
        <end position="1590"/>
    </location>
</feature>
<dbReference type="PANTHER" id="PTHR12308:SF73">
    <property type="entry name" value="ANOCTAMIN"/>
    <property type="match status" value="1"/>
</dbReference>
<accession>T0QNU2</accession>
<dbReference type="GO" id="GO:0005254">
    <property type="term" value="F:chloride channel activity"/>
    <property type="evidence" value="ECO:0007669"/>
    <property type="project" value="TreeGrafter"/>
</dbReference>
<feature type="transmembrane region" description="Helical" evidence="6">
    <location>
        <begin position="1112"/>
        <end position="1131"/>
    </location>
</feature>
<dbReference type="VEuPathDB" id="FungiDB:SDRG_03213"/>
<evidence type="ECO:0000256" key="5">
    <source>
        <dbReference type="SAM" id="MobiDB-lite"/>
    </source>
</evidence>
<dbReference type="GO" id="GO:0016020">
    <property type="term" value="C:membrane"/>
    <property type="evidence" value="ECO:0007669"/>
    <property type="project" value="UniProtKB-SubCell"/>
</dbReference>
<gene>
    <name evidence="8" type="ORF">SDRG_03213</name>
</gene>
<feature type="region of interest" description="Disordered" evidence="5">
    <location>
        <begin position="1530"/>
        <end position="1590"/>
    </location>
</feature>
<evidence type="ECO:0000256" key="2">
    <source>
        <dbReference type="ARBA" id="ARBA00022692"/>
    </source>
</evidence>
<dbReference type="OrthoDB" id="296386at2759"/>
<dbReference type="PANTHER" id="PTHR12308">
    <property type="entry name" value="ANOCTAMIN"/>
    <property type="match status" value="1"/>
</dbReference>
<feature type="transmembrane region" description="Helical" evidence="6">
    <location>
        <begin position="146"/>
        <end position="163"/>
    </location>
</feature>
<dbReference type="Pfam" id="PF04547">
    <property type="entry name" value="Anoctamin"/>
    <property type="match status" value="1"/>
</dbReference>
<dbReference type="EMBL" id="JH767138">
    <property type="protein sequence ID" value="EQC39789.1"/>
    <property type="molecule type" value="Genomic_DNA"/>
</dbReference>
<evidence type="ECO:0000256" key="4">
    <source>
        <dbReference type="ARBA" id="ARBA00023136"/>
    </source>
</evidence>
<dbReference type="GeneID" id="19943940"/>
<dbReference type="InterPro" id="IPR049452">
    <property type="entry name" value="Anoctamin_TM"/>
</dbReference>